<dbReference type="Gene3D" id="1.10.260.40">
    <property type="entry name" value="lambda repressor-like DNA-binding domains"/>
    <property type="match status" value="1"/>
</dbReference>
<reference evidence="3" key="1">
    <citation type="journal article" date="2019" name="Int. J. Syst. Evol. Microbiol.">
        <title>The Global Catalogue of Microorganisms (GCM) 10K type strain sequencing project: providing services to taxonomists for standard genome sequencing and annotation.</title>
        <authorList>
            <consortium name="The Broad Institute Genomics Platform"/>
            <consortium name="The Broad Institute Genome Sequencing Center for Infectious Disease"/>
            <person name="Wu L."/>
            <person name="Ma J."/>
        </authorList>
    </citation>
    <scope>NUCLEOTIDE SEQUENCE [LARGE SCALE GENOMIC DNA]</scope>
    <source>
        <strain evidence="3">JCM 17975</strain>
    </source>
</reference>
<name>A0ABP8XAI3_9MICO</name>
<feature type="domain" description="HTH cro/C1-type" evidence="1">
    <location>
        <begin position="22"/>
        <end position="78"/>
    </location>
</feature>
<sequence>MPRSTVNSADIRDARNELGARLRDLRRAAGLTVRQLATSLSWPPSKISKLENGQQTPSDADVRAWTDALGAERETDNLLAELHTLATRYAELQRLLRGGQIQVQQAAGRRESRTAVFRMFESTFVPGLLQTADYARHRLAQSARVFGRRVPIGDAVAERMKRQEILYDRTKAFRVVITEPVLQYALSPPDVMLGQLDRLMSLATMPNIRLGIIPLDAEYVIAPAHGFWLYDDGLVVVETFAAELNLTQPGEVGLYTKIFETLALDAVYDRRARALIATAAEAVETRLDGKSGHADEKH</sequence>
<evidence type="ECO:0000313" key="2">
    <source>
        <dbReference type="EMBL" id="GAA4702256.1"/>
    </source>
</evidence>
<dbReference type="CDD" id="cd00093">
    <property type="entry name" value="HTH_XRE"/>
    <property type="match status" value="1"/>
</dbReference>
<dbReference type="Pfam" id="PF19054">
    <property type="entry name" value="DUF5753"/>
    <property type="match status" value="1"/>
</dbReference>
<evidence type="ECO:0000313" key="3">
    <source>
        <dbReference type="Proteomes" id="UP001500843"/>
    </source>
</evidence>
<dbReference type="InterPro" id="IPR010982">
    <property type="entry name" value="Lambda_DNA-bd_dom_sf"/>
</dbReference>
<dbReference type="SMART" id="SM00530">
    <property type="entry name" value="HTH_XRE"/>
    <property type="match status" value="1"/>
</dbReference>
<dbReference type="InterPro" id="IPR043917">
    <property type="entry name" value="DUF5753"/>
</dbReference>
<dbReference type="EMBL" id="BAABHM010000011">
    <property type="protein sequence ID" value="GAA4702256.1"/>
    <property type="molecule type" value="Genomic_DNA"/>
</dbReference>
<dbReference type="RefSeq" id="WP_253867437.1">
    <property type="nucleotide sequence ID" value="NZ_BAABHM010000011.1"/>
</dbReference>
<accession>A0ABP8XAI3</accession>
<proteinExistence type="predicted"/>
<dbReference type="Proteomes" id="UP001500843">
    <property type="component" value="Unassembled WGS sequence"/>
</dbReference>
<dbReference type="InterPro" id="IPR001387">
    <property type="entry name" value="Cro/C1-type_HTH"/>
</dbReference>
<organism evidence="2 3">
    <name type="scientific">Promicromonospora umidemergens</name>
    <dbReference type="NCBI Taxonomy" id="629679"/>
    <lineage>
        <taxon>Bacteria</taxon>
        <taxon>Bacillati</taxon>
        <taxon>Actinomycetota</taxon>
        <taxon>Actinomycetes</taxon>
        <taxon>Micrococcales</taxon>
        <taxon>Promicromonosporaceae</taxon>
        <taxon>Promicromonospora</taxon>
    </lineage>
</organism>
<gene>
    <name evidence="2" type="ORF">GCM10023198_24350</name>
</gene>
<evidence type="ECO:0000259" key="1">
    <source>
        <dbReference type="PROSITE" id="PS50943"/>
    </source>
</evidence>
<protein>
    <submittedName>
        <fullName evidence="2">Helix-turn-helix transcriptional regulator</fullName>
    </submittedName>
</protein>
<dbReference type="SUPFAM" id="SSF47413">
    <property type="entry name" value="lambda repressor-like DNA-binding domains"/>
    <property type="match status" value="1"/>
</dbReference>
<keyword evidence="3" id="KW-1185">Reference proteome</keyword>
<comment type="caution">
    <text evidence="2">The sequence shown here is derived from an EMBL/GenBank/DDBJ whole genome shotgun (WGS) entry which is preliminary data.</text>
</comment>
<dbReference type="Pfam" id="PF13560">
    <property type="entry name" value="HTH_31"/>
    <property type="match status" value="1"/>
</dbReference>
<dbReference type="PROSITE" id="PS50943">
    <property type="entry name" value="HTH_CROC1"/>
    <property type="match status" value="1"/>
</dbReference>